<sequence>MSTENITVTGNAFHPPDMEFHIYVGNRELLNYTSFQFNRSMEQLPGNFTITIALAYARLPELLEAVQANQKVTFYIAKKLMFTGILERVDTSGSMSDHPVVIQGRSALRDLFDCSAMIPGYVATYKDLNGLAQTLCSPFGVKTYTKSGTSAASTYQQDQLSQMNLNAGETPYAILQRAARIYGKILYDSVGGALVIADVEDGNPVATIDTSTAMVEDTSFSLDISGRFSEYIVAVQPNDQYSSGPALPIPTGVGKDPQQELVGTQRKLLLINSLDSPDHQYAQNIAQWQANRNYGRSMVMNLVMTGYQSDSGNLWDINTLVSVTDPLTGIKDSKMIVAGYTMSRDLTNGSTTQITLMPREAFSIQPNVINPSADYYNTKS</sequence>
<dbReference type="Proteomes" id="UP000075636">
    <property type="component" value="Unassembled WGS sequence"/>
</dbReference>
<dbReference type="AlphaFoldDB" id="A0A149TN72"/>
<dbReference type="InterPro" id="IPR026276">
    <property type="entry name" value="Baseplate_GpP"/>
</dbReference>
<feature type="domain" description="Baseplate hub protein gp44/GpP-like second" evidence="2">
    <location>
        <begin position="110"/>
        <end position="197"/>
    </location>
</feature>
<evidence type="ECO:0000259" key="2">
    <source>
        <dbReference type="Pfam" id="PF22255"/>
    </source>
</evidence>
<dbReference type="InterPro" id="IPR053981">
    <property type="entry name" value="Gp44/GpP-like_2nd"/>
</dbReference>
<reference evidence="3 4" key="1">
    <citation type="submission" date="2015-06" db="EMBL/GenBank/DDBJ databases">
        <title>Improved classification and identification of acetic acid bacteria using matrix-assisted laser desorption/ionization time-of-flight mass spectrometry; Gluconobacter nephelii and Gluconobacter uchimurae are later heterotypic synonyms of Gluconobacter japonicus and Gluconobacter oxydans, respectively.</title>
        <authorList>
            <person name="Li L."/>
            <person name="Cleenwerck I."/>
            <person name="De Vuyst L."/>
            <person name="Vandamme P."/>
        </authorList>
    </citation>
    <scope>NUCLEOTIDE SEQUENCE [LARGE SCALE GENOMIC DNA]</scope>
    <source>
        <strain evidence="3 4">LMG 1768</strain>
    </source>
</reference>
<dbReference type="OrthoDB" id="9016931at2"/>
<evidence type="ECO:0000313" key="3">
    <source>
        <dbReference type="EMBL" id="KXV50770.1"/>
    </source>
</evidence>
<dbReference type="InterPro" id="IPR023399">
    <property type="entry name" value="Baseplate-like_2-layer_sand"/>
</dbReference>
<dbReference type="EMBL" id="LHZR01000069">
    <property type="protein sequence ID" value="KXV50770.1"/>
    <property type="molecule type" value="Genomic_DNA"/>
</dbReference>
<dbReference type="PIRSF" id="PIRSF004440">
    <property type="entry name" value="GpP"/>
    <property type="match status" value="1"/>
</dbReference>
<dbReference type="Pfam" id="PF22255">
    <property type="entry name" value="Gp44-like_2nd"/>
    <property type="match status" value="1"/>
</dbReference>
<accession>A0A149TN72</accession>
<dbReference type="InterPro" id="IPR053982">
    <property type="entry name" value="Gp44/GpP-like_C"/>
</dbReference>
<dbReference type="Gene3D" id="2.30.300.10">
    <property type="entry name" value="Baseplate protein-like domain - beta roll fold"/>
    <property type="match status" value="1"/>
</dbReference>
<dbReference type="Gene3D" id="3.55.50.10">
    <property type="entry name" value="Baseplate protein-like domains"/>
    <property type="match status" value="1"/>
</dbReference>
<protein>
    <recommendedName>
        <fullName evidence="5">Phage tail protein</fullName>
    </recommendedName>
</protein>
<organism evidence="3 4">
    <name type="scientific">Gluconobacter albidus</name>
    <dbReference type="NCBI Taxonomy" id="318683"/>
    <lineage>
        <taxon>Bacteria</taxon>
        <taxon>Pseudomonadati</taxon>
        <taxon>Pseudomonadota</taxon>
        <taxon>Alphaproteobacteria</taxon>
        <taxon>Acetobacterales</taxon>
        <taxon>Acetobacteraceae</taxon>
        <taxon>Gluconobacter</taxon>
    </lineage>
</organism>
<dbReference type="Gene3D" id="3.30.1920.10">
    <property type="entry name" value="Baseplate protein-like domains - 2 layer sandwich fold"/>
    <property type="match status" value="1"/>
</dbReference>
<evidence type="ECO:0008006" key="5">
    <source>
        <dbReference type="Google" id="ProtNLM"/>
    </source>
</evidence>
<feature type="domain" description="Baseplate hub protein gp44/GpP-like C-terminal" evidence="1">
    <location>
        <begin position="281"/>
        <end position="363"/>
    </location>
</feature>
<evidence type="ECO:0000313" key="4">
    <source>
        <dbReference type="Proteomes" id="UP000075636"/>
    </source>
</evidence>
<dbReference type="SUPFAM" id="SSF69279">
    <property type="entry name" value="Phage tail proteins"/>
    <property type="match status" value="2"/>
</dbReference>
<gene>
    <name evidence="3" type="ORF">AD945_01325</name>
</gene>
<dbReference type="RefSeq" id="WP_062105886.1">
    <property type="nucleotide sequence ID" value="NZ_LHZR01000069.1"/>
</dbReference>
<dbReference type="PATRIC" id="fig|318683.6.peg.2804"/>
<proteinExistence type="predicted"/>
<name>A0A149TN72_9PROT</name>
<dbReference type="Pfam" id="PF21929">
    <property type="entry name" value="GpP_4th"/>
    <property type="match status" value="1"/>
</dbReference>
<comment type="caution">
    <text evidence="3">The sequence shown here is derived from an EMBL/GenBank/DDBJ whole genome shotgun (WGS) entry which is preliminary data.</text>
</comment>
<evidence type="ECO:0000259" key="1">
    <source>
        <dbReference type="Pfam" id="PF21929"/>
    </source>
</evidence>